<proteinExistence type="predicted"/>
<evidence type="ECO:0008006" key="3">
    <source>
        <dbReference type="Google" id="ProtNLM"/>
    </source>
</evidence>
<evidence type="ECO:0000313" key="2">
    <source>
        <dbReference type="Proteomes" id="UP000677054"/>
    </source>
</evidence>
<accession>A0A7R8X9U3</accession>
<dbReference type="AlphaFoldDB" id="A0A7R8X9U3"/>
<gene>
    <name evidence="1" type="ORF">DSTB1V02_LOCUS6582</name>
</gene>
<dbReference type="EMBL" id="CAJPEV010001224">
    <property type="protein sequence ID" value="CAG0891455.1"/>
    <property type="molecule type" value="Genomic_DNA"/>
</dbReference>
<keyword evidence="2" id="KW-1185">Reference proteome</keyword>
<reference evidence="1" key="1">
    <citation type="submission" date="2020-11" db="EMBL/GenBank/DDBJ databases">
        <authorList>
            <person name="Tran Van P."/>
        </authorList>
    </citation>
    <scope>NUCLEOTIDE SEQUENCE</scope>
</reference>
<name>A0A7R8X9U3_9CRUS</name>
<evidence type="ECO:0000313" key="1">
    <source>
        <dbReference type="EMBL" id="CAD7246736.1"/>
    </source>
</evidence>
<dbReference type="OrthoDB" id="10651776at2759"/>
<dbReference type="EMBL" id="LR900741">
    <property type="protein sequence ID" value="CAD7246736.1"/>
    <property type="molecule type" value="Genomic_DNA"/>
</dbReference>
<organism evidence="1">
    <name type="scientific">Darwinula stevensoni</name>
    <dbReference type="NCBI Taxonomy" id="69355"/>
    <lineage>
        <taxon>Eukaryota</taxon>
        <taxon>Metazoa</taxon>
        <taxon>Ecdysozoa</taxon>
        <taxon>Arthropoda</taxon>
        <taxon>Crustacea</taxon>
        <taxon>Oligostraca</taxon>
        <taxon>Ostracoda</taxon>
        <taxon>Podocopa</taxon>
        <taxon>Podocopida</taxon>
        <taxon>Darwinulocopina</taxon>
        <taxon>Darwinuloidea</taxon>
        <taxon>Darwinulidae</taxon>
        <taxon>Darwinula</taxon>
    </lineage>
</organism>
<dbReference type="Proteomes" id="UP000677054">
    <property type="component" value="Unassembled WGS sequence"/>
</dbReference>
<protein>
    <recommendedName>
        <fullName evidence="3">DUF4806 domain-containing protein</fullName>
    </recommendedName>
</protein>
<sequence length="211" mass="23927">MVLQTLEKVLFQLKENTRYLEALRADIHDMKNLMTSESNPSLMTSLPGPASTFEELHQLLDSPGIIDVLSQCETPILRETIRSMLKRIMGKNLASQFSLTGLGKGRSRTKASFKAHKAFHTIMVALKRCPNVMKVKELEISKEVQIILRGVCDWYGGRKERSGAKQQFMSLLYYAWMRNWLPKKETGEVMMREALQGCGEETDTSVSSIVP</sequence>